<feature type="compositionally biased region" description="Polar residues" evidence="5">
    <location>
        <begin position="333"/>
        <end position="345"/>
    </location>
</feature>
<dbReference type="InterPro" id="IPR001128">
    <property type="entry name" value="Cyt_P450"/>
</dbReference>
<evidence type="ECO:0000313" key="7">
    <source>
        <dbReference type="Proteomes" id="UP000735302"/>
    </source>
</evidence>
<dbReference type="GO" id="GO:0005506">
    <property type="term" value="F:iron ion binding"/>
    <property type="evidence" value="ECO:0007669"/>
    <property type="project" value="InterPro"/>
</dbReference>
<evidence type="ECO:0000256" key="1">
    <source>
        <dbReference type="ARBA" id="ARBA00010617"/>
    </source>
</evidence>
<dbReference type="InterPro" id="IPR036396">
    <property type="entry name" value="Cyt_P450_sf"/>
</dbReference>
<keyword evidence="4" id="KW-0349">Heme</keyword>
<organism evidence="6 7">
    <name type="scientific">Plakobranchus ocellatus</name>
    <dbReference type="NCBI Taxonomy" id="259542"/>
    <lineage>
        <taxon>Eukaryota</taxon>
        <taxon>Metazoa</taxon>
        <taxon>Spiralia</taxon>
        <taxon>Lophotrochozoa</taxon>
        <taxon>Mollusca</taxon>
        <taxon>Gastropoda</taxon>
        <taxon>Heterobranchia</taxon>
        <taxon>Euthyneura</taxon>
        <taxon>Panpulmonata</taxon>
        <taxon>Sacoglossa</taxon>
        <taxon>Placobranchoidea</taxon>
        <taxon>Plakobranchidae</taxon>
        <taxon>Plakobranchus</taxon>
    </lineage>
</organism>
<evidence type="ECO:0000256" key="4">
    <source>
        <dbReference type="PIRSR" id="PIRSR602401-1"/>
    </source>
</evidence>
<comment type="caution">
    <text evidence="6">The sequence shown here is derived from an EMBL/GenBank/DDBJ whole genome shotgun (WGS) entry which is preliminary data.</text>
</comment>
<dbReference type="Gene3D" id="1.10.630.10">
    <property type="entry name" value="Cytochrome P450"/>
    <property type="match status" value="2"/>
</dbReference>
<feature type="region of interest" description="Disordered" evidence="5">
    <location>
        <begin position="268"/>
        <end position="377"/>
    </location>
</feature>
<dbReference type="InterPro" id="IPR050182">
    <property type="entry name" value="Cytochrome_P450_fam2"/>
</dbReference>
<keyword evidence="3 4" id="KW-0408">Iron</keyword>
<proteinExistence type="inferred from homology"/>
<keyword evidence="2 4" id="KW-0479">Metal-binding</keyword>
<feature type="compositionally biased region" description="Acidic residues" evidence="5">
    <location>
        <begin position="354"/>
        <end position="368"/>
    </location>
</feature>
<dbReference type="GO" id="GO:0006805">
    <property type="term" value="P:xenobiotic metabolic process"/>
    <property type="evidence" value="ECO:0007669"/>
    <property type="project" value="TreeGrafter"/>
</dbReference>
<dbReference type="Proteomes" id="UP000735302">
    <property type="component" value="Unassembled WGS sequence"/>
</dbReference>
<evidence type="ECO:0000256" key="3">
    <source>
        <dbReference type="ARBA" id="ARBA00023004"/>
    </source>
</evidence>
<dbReference type="PRINTS" id="PR00385">
    <property type="entry name" value="P450"/>
</dbReference>
<gene>
    <name evidence="6" type="ORF">PoB_002365300</name>
</gene>
<dbReference type="PROSITE" id="PS00086">
    <property type="entry name" value="CYTOCHROME_P450"/>
    <property type="match status" value="1"/>
</dbReference>
<dbReference type="InterPro" id="IPR002401">
    <property type="entry name" value="Cyt_P450_E_grp-I"/>
</dbReference>
<feature type="compositionally biased region" description="Polar residues" evidence="5">
    <location>
        <begin position="302"/>
        <end position="325"/>
    </location>
</feature>
<dbReference type="Pfam" id="PF00067">
    <property type="entry name" value="p450"/>
    <property type="match status" value="2"/>
</dbReference>
<feature type="binding site" description="axial binding residue" evidence="4">
    <location>
        <position position="646"/>
    </location>
    <ligand>
        <name>heme</name>
        <dbReference type="ChEBI" id="CHEBI:30413"/>
    </ligand>
    <ligandPart>
        <name>Fe</name>
        <dbReference type="ChEBI" id="CHEBI:18248"/>
    </ligandPart>
</feature>
<evidence type="ECO:0000256" key="2">
    <source>
        <dbReference type="ARBA" id="ARBA00022723"/>
    </source>
</evidence>
<dbReference type="GO" id="GO:0005737">
    <property type="term" value="C:cytoplasm"/>
    <property type="evidence" value="ECO:0007669"/>
    <property type="project" value="TreeGrafter"/>
</dbReference>
<dbReference type="GO" id="GO:0020037">
    <property type="term" value="F:heme binding"/>
    <property type="evidence" value="ECO:0007669"/>
    <property type="project" value="InterPro"/>
</dbReference>
<evidence type="ECO:0000256" key="5">
    <source>
        <dbReference type="SAM" id="MobiDB-lite"/>
    </source>
</evidence>
<dbReference type="PRINTS" id="PR00463">
    <property type="entry name" value="EP450I"/>
</dbReference>
<dbReference type="EMBL" id="BLXT01002730">
    <property type="protein sequence ID" value="GFN97147.1"/>
    <property type="molecule type" value="Genomic_DNA"/>
</dbReference>
<name>A0AAV3ZRS0_9GAST</name>
<dbReference type="PANTHER" id="PTHR24300">
    <property type="entry name" value="CYTOCHROME P450 508A4-RELATED"/>
    <property type="match status" value="1"/>
</dbReference>
<dbReference type="PANTHER" id="PTHR24300:SF375">
    <property type="entry name" value="CYTOCHROME P450 FAMILY"/>
    <property type="match status" value="1"/>
</dbReference>
<feature type="compositionally biased region" description="Polar residues" evidence="5">
    <location>
        <begin position="268"/>
        <end position="278"/>
    </location>
</feature>
<dbReference type="AlphaFoldDB" id="A0AAV3ZRS0"/>
<sequence>MTRSHPKKRNNSVDMDIEASTFSSTASISTALSSTSSLPPGPSGLPVVGSAFEYKGPQTNLKWTEQYGPIYYVRMGEKSLVYLNTIELVEKYMEGRNGEQFLDRPMGPAAFGEGLLFGSGERWKNNKRAFMKAMHTNTLLEDMESAVQTELAIVLENLHKKAAKGRPTRIGDLLLPACGNVVSGFLLGGSLPRFCPERESLHMIIKNLQGVDLNSKLTQITLKYPKMREPLKRLTFRDIVDVHGTSRRLQRLIRQWIRQTRTGFIFRSHTSSTPSTQCPFHFNSPAANTSAEHANTGDKRLSLSTPQSNTNAAASSDNEVSGVTDESSEAIKTPTNEMSPGNEFTNLAGHSEADQQEGTDEDSTDSDEDIFKTPITPGSLTKHYISTESLLTVPKDDTRAEEIMQNEAQLTSLGFSSVAPGEQPFEPMEPSALVDTPDCPKTPITEFQWQFGREMSINEQHFSILQRILSQPEFAGVTEENDEELLQSLVDMFFGGVTTVLSALEFVLMYLSKNTTMQMLAQQEIARVLAAEAERVSDDPTAQADIKVTWSMREQMPYLRACIIEGLRLGSVTPSSLPHVASVETEIEDFIIPKNTFVLAGIYSLHRDPKEYLDAHEFRPQRHLDSEGKLTVPRSYRPFGVGARRCVGETLAEMELFIFTAAILQEFNVKSPARSKKASAMETHMRIVHRLKDFKCVLEKRK</sequence>
<evidence type="ECO:0000313" key="6">
    <source>
        <dbReference type="EMBL" id="GFN97147.1"/>
    </source>
</evidence>
<dbReference type="SUPFAM" id="SSF48264">
    <property type="entry name" value="Cytochrome P450"/>
    <property type="match status" value="2"/>
</dbReference>
<dbReference type="GO" id="GO:0006082">
    <property type="term" value="P:organic acid metabolic process"/>
    <property type="evidence" value="ECO:0007669"/>
    <property type="project" value="TreeGrafter"/>
</dbReference>
<comment type="cofactor">
    <cofactor evidence="4">
        <name>heme</name>
        <dbReference type="ChEBI" id="CHEBI:30413"/>
    </cofactor>
</comment>
<protein>
    <submittedName>
        <fullName evidence="6">Cytochrome p450</fullName>
    </submittedName>
</protein>
<dbReference type="GO" id="GO:0016712">
    <property type="term" value="F:oxidoreductase activity, acting on paired donors, with incorporation or reduction of molecular oxygen, reduced flavin or flavoprotein as one donor, and incorporation of one atom of oxygen"/>
    <property type="evidence" value="ECO:0007669"/>
    <property type="project" value="TreeGrafter"/>
</dbReference>
<dbReference type="InterPro" id="IPR017972">
    <property type="entry name" value="Cyt_P450_CS"/>
</dbReference>
<keyword evidence="7" id="KW-1185">Reference proteome</keyword>
<reference evidence="6 7" key="1">
    <citation type="journal article" date="2021" name="Elife">
        <title>Chloroplast acquisition without the gene transfer in kleptoplastic sea slugs, Plakobranchus ocellatus.</title>
        <authorList>
            <person name="Maeda T."/>
            <person name="Takahashi S."/>
            <person name="Yoshida T."/>
            <person name="Shimamura S."/>
            <person name="Takaki Y."/>
            <person name="Nagai Y."/>
            <person name="Toyoda A."/>
            <person name="Suzuki Y."/>
            <person name="Arimoto A."/>
            <person name="Ishii H."/>
            <person name="Satoh N."/>
            <person name="Nishiyama T."/>
            <person name="Hasebe M."/>
            <person name="Maruyama T."/>
            <person name="Minagawa J."/>
            <person name="Obokata J."/>
            <person name="Shigenobu S."/>
        </authorList>
    </citation>
    <scope>NUCLEOTIDE SEQUENCE [LARGE SCALE GENOMIC DNA]</scope>
</reference>
<comment type="similarity">
    <text evidence="1">Belongs to the cytochrome P450 family.</text>
</comment>
<accession>A0AAV3ZRS0</accession>